<accession>A0AC61RYJ7</accession>
<reference evidence="1" key="1">
    <citation type="submission" date="2019-04" db="EMBL/GenBank/DDBJ databases">
        <title>Microbes associate with the intestines of laboratory mice.</title>
        <authorList>
            <person name="Navarre W."/>
            <person name="Wong E."/>
            <person name="Huang K."/>
            <person name="Tropini C."/>
            <person name="Ng K."/>
            <person name="Yu B."/>
        </authorList>
    </citation>
    <scope>NUCLEOTIDE SEQUENCE</scope>
    <source>
        <strain evidence="1">NM01_1-7b</strain>
    </source>
</reference>
<comment type="caution">
    <text evidence="1">The sequence shown here is derived from an EMBL/GenBank/DDBJ whole genome shotgun (WGS) entry which is preliminary data.</text>
</comment>
<evidence type="ECO:0000313" key="2">
    <source>
        <dbReference type="Proteomes" id="UP000304953"/>
    </source>
</evidence>
<evidence type="ECO:0000313" key="1">
    <source>
        <dbReference type="EMBL" id="TGY96962.1"/>
    </source>
</evidence>
<protein>
    <submittedName>
        <fullName evidence="1">Polysaccharide deacetylase</fullName>
    </submittedName>
</protein>
<gene>
    <name evidence="1" type="ORF">E5329_06995</name>
</gene>
<dbReference type="EMBL" id="SRYA01000011">
    <property type="protein sequence ID" value="TGY96962.1"/>
    <property type="molecule type" value="Genomic_DNA"/>
</dbReference>
<keyword evidence="2" id="KW-1185">Reference proteome</keyword>
<name>A0AC61RYJ7_9FIRM</name>
<proteinExistence type="predicted"/>
<dbReference type="Proteomes" id="UP000304953">
    <property type="component" value="Unassembled WGS sequence"/>
</dbReference>
<organism evidence="1 2">
    <name type="scientific">Petralouisia muris</name>
    <dbReference type="NCBI Taxonomy" id="3032872"/>
    <lineage>
        <taxon>Bacteria</taxon>
        <taxon>Bacillati</taxon>
        <taxon>Bacillota</taxon>
        <taxon>Clostridia</taxon>
        <taxon>Lachnospirales</taxon>
        <taxon>Lachnospiraceae</taxon>
        <taxon>Petralouisia</taxon>
    </lineage>
</organism>
<sequence length="314" mass="34992">MEDNTTSGLREQQLRRKRIRKMKSTIIAGVVIWILGTSILSLSLLVKLLHLESRMEELAESVISVEQVVENVNEKSAASPDGNAKTADPVKNGTILENALEEGESRKVYLTFDDGPSENTAKILDILKEKNVKATFFVIGQEDEESKEMYQRIVAEGHTLGMHSFSHKYSVIYQSLEAFSEDMAHLQSYLSEVTGVTPEILRFPGGSSNQVSNTDMREFIRFLNEKGITYYDWNVASGDATSQAYTPDELVQNVMNDVGRYETSIVLMHDASNKSGTVEALPVMIDKLQELGVELLPIDENTTPIQQIPADSVQ</sequence>